<dbReference type="EMBL" id="MW794308">
    <property type="protein sequence ID" value="QYB20396.1"/>
    <property type="molecule type" value="Genomic_DNA"/>
</dbReference>
<dbReference type="EMBL" id="MW794305">
    <property type="protein sequence ID" value="QYB20075.1"/>
    <property type="molecule type" value="Genomic_DNA"/>
</dbReference>
<dbReference type="AlphaFoldDB" id="A0A7L8EY99"/>
<geneLocation type="mitochondrion" evidence="1"/>
<accession>A0A7L8EY99</accession>
<protein>
    <submittedName>
        <fullName evidence="1">LAGLIDADG endonuclease</fullName>
    </submittedName>
</protein>
<sequence length="61" mass="7047">MKLQWIKVLPLLEKYPVQGVKYKDYCDFVKVVEIVKNKTHLTAEGLSLVQKIKAGMNTGRR</sequence>
<evidence type="ECO:0000313" key="2">
    <source>
        <dbReference type="EMBL" id="QYB19898.1"/>
    </source>
</evidence>
<dbReference type="EMBL" id="MN881998">
    <property type="protein sequence ID" value="QOE17478.1"/>
    <property type="molecule type" value="Genomic_DNA"/>
</dbReference>
<gene>
    <name evidence="2" type="primary">HE</name>
</gene>
<dbReference type="EMBL" id="MW794307">
    <property type="protein sequence ID" value="QYB20311.1"/>
    <property type="molecule type" value="Genomic_DNA"/>
</dbReference>
<dbReference type="InterPro" id="IPR051289">
    <property type="entry name" value="LAGLIDADG_Endonuclease"/>
</dbReference>
<keyword evidence="1" id="KW-0255">Endonuclease</keyword>
<keyword evidence="1" id="KW-0378">Hydrolase</keyword>
<name>A0A7L8EY99_MONLA</name>
<dbReference type="PANTHER" id="PTHR36181:SF4">
    <property type="entry name" value="LAGLIDADG ENDONUCLEASE"/>
    <property type="match status" value="1"/>
</dbReference>
<dbReference type="EMBL" id="MW794302">
    <property type="protein sequence ID" value="QYB19898.1"/>
    <property type="molecule type" value="Genomic_DNA"/>
</dbReference>
<dbReference type="EMBL" id="MW794303">
    <property type="protein sequence ID" value="QYB19983.1"/>
    <property type="molecule type" value="Genomic_DNA"/>
</dbReference>
<keyword evidence="1" id="KW-0496">Mitochondrion</keyword>
<reference evidence="1" key="1">
    <citation type="journal article" date="2020" name="Sci. Rep.">
        <title>First characterization of the complete mitochondrial genome of fungal plant-pathogen Monilinia laxa which represents the mobile intron rich structure.</title>
        <authorList>
            <person name="Yildiz G."/>
            <person name="Ozkilinc H."/>
        </authorList>
    </citation>
    <scope>NUCLEOTIDE SEQUENCE</scope>
</reference>
<dbReference type="GO" id="GO:0004519">
    <property type="term" value="F:endonuclease activity"/>
    <property type="evidence" value="ECO:0007669"/>
    <property type="project" value="UniProtKB-KW"/>
</dbReference>
<dbReference type="PANTHER" id="PTHR36181">
    <property type="entry name" value="INTRON-ENCODED ENDONUCLEASE AI3-RELATED"/>
    <property type="match status" value="1"/>
</dbReference>
<dbReference type="EMBL" id="MW794306">
    <property type="protein sequence ID" value="QYB20226.1"/>
    <property type="molecule type" value="Genomic_DNA"/>
</dbReference>
<proteinExistence type="predicted"/>
<dbReference type="InterPro" id="IPR027434">
    <property type="entry name" value="Homing_endonucl"/>
</dbReference>
<reference evidence="2" key="2">
    <citation type="journal article" date="2021" name="Front. Microbiol.">
        <title>Pan-Mitogenomics Approach Discovers Diversity and Dynamism in the Prominent Brown Rot Fungal Pathogens.</title>
        <authorList>
            <person name="Yildiz G."/>
            <person name="Ozkilinc H."/>
        </authorList>
    </citation>
    <scope>NUCLEOTIDE SEQUENCE</scope>
</reference>
<dbReference type="Gene3D" id="3.10.28.10">
    <property type="entry name" value="Homing endonucleases"/>
    <property type="match status" value="1"/>
</dbReference>
<organism evidence="1">
    <name type="scientific">Monilinia laxa</name>
    <name type="common">Brown rot fungus</name>
    <name type="synonym">Sclerotinia laxa</name>
    <dbReference type="NCBI Taxonomy" id="61186"/>
    <lineage>
        <taxon>Eukaryota</taxon>
        <taxon>Fungi</taxon>
        <taxon>Dikarya</taxon>
        <taxon>Ascomycota</taxon>
        <taxon>Pezizomycotina</taxon>
        <taxon>Leotiomycetes</taxon>
        <taxon>Helotiales</taxon>
        <taxon>Sclerotiniaceae</taxon>
        <taxon>Monilinia</taxon>
    </lineage>
</organism>
<evidence type="ECO:0000313" key="1">
    <source>
        <dbReference type="EMBL" id="QOE17478.1"/>
    </source>
</evidence>
<dbReference type="SUPFAM" id="SSF55608">
    <property type="entry name" value="Homing endonucleases"/>
    <property type="match status" value="1"/>
</dbReference>
<keyword evidence="1" id="KW-0540">Nuclease</keyword>